<keyword evidence="1" id="KW-0812">Transmembrane</keyword>
<feature type="transmembrane region" description="Helical" evidence="1">
    <location>
        <begin position="124"/>
        <end position="148"/>
    </location>
</feature>
<evidence type="ECO:0008006" key="4">
    <source>
        <dbReference type="Google" id="ProtNLM"/>
    </source>
</evidence>
<dbReference type="AlphaFoldDB" id="A0A225NTL6"/>
<evidence type="ECO:0000313" key="2">
    <source>
        <dbReference type="EMBL" id="OWU77660.1"/>
    </source>
</evidence>
<reference evidence="2 3" key="1">
    <citation type="submission" date="2013-04" db="EMBL/GenBank/DDBJ databases">
        <title>Oceanicola sp. 22II1-22F33 Genome Sequencing.</title>
        <authorList>
            <person name="Lai Q."/>
            <person name="Li G."/>
            <person name="Shao Z."/>
        </authorList>
    </citation>
    <scope>NUCLEOTIDE SEQUENCE [LARGE SCALE GENOMIC DNA]</scope>
    <source>
        <strain evidence="2 3">22II1-22F33</strain>
    </source>
</reference>
<accession>A0A225NTL6</accession>
<dbReference type="OrthoDB" id="9812349at2"/>
<gene>
    <name evidence="2" type="ORF">ATO3_03005</name>
</gene>
<organism evidence="2 3">
    <name type="scientific">Marinibacterium profundimaris</name>
    <dbReference type="NCBI Taxonomy" id="1679460"/>
    <lineage>
        <taxon>Bacteria</taxon>
        <taxon>Pseudomonadati</taxon>
        <taxon>Pseudomonadota</taxon>
        <taxon>Alphaproteobacteria</taxon>
        <taxon>Rhodobacterales</taxon>
        <taxon>Paracoccaceae</taxon>
        <taxon>Marinibacterium</taxon>
    </lineage>
</organism>
<keyword evidence="3" id="KW-1185">Reference proteome</keyword>
<evidence type="ECO:0000313" key="3">
    <source>
        <dbReference type="Proteomes" id="UP000215377"/>
    </source>
</evidence>
<dbReference type="RefSeq" id="WP_088648298.1">
    <property type="nucleotide sequence ID" value="NZ_AQQR01000001.1"/>
</dbReference>
<dbReference type="InterPro" id="IPR008523">
    <property type="entry name" value="DUF805"/>
</dbReference>
<dbReference type="EMBL" id="AQQR01000001">
    <property type="protein sequence ID" value="OWU77660.1"/>
    <property type="molecule type" value="Genomic_DNA"/>
</dbReference>
<keyword evidence="1" id="KW-0472">Membrane</keyword>
<dbReference type="Pfam" id="PF05656">
    <property type="entry name" value="DUF805"/>
    <property type="match status" value="1"/>
</dbReference>
<dbReference type="GO" id="GO:0005886">
    <property type="term" value="C:plasma membrane"/>
    <property type="evidence" value="ECO:0007669"/>
    <property type="project" value="TreeGrafter"/>
</dbReference>
<keyword evidence="1" id="KW-1133">Transmembrane helix</keyword>
<sequence length="164" mass="17837">MSFGQAIRLGYRRCVTFRGRASRPEFWYFVLFFVLGSAAAGQIDTALFGEYGAVPASTLFLFVGGFPLISAGWRRMHDTGRSGLFLFYPAIVLIGTTSFIGFLGGVMPTEPGVAFAQLREAIGAIGGLVAFGALIVLVISPLLVLWWLTRPSERGQNKWGWPPA</sequence>
<dbReference type="PANTHER" id="PTHR34980">
    <property type="entry name" value="INNER MEMBRANE PROTEIN-RELATED-RELATED"/>
    <property type="match status" value="1"/>
</dbReference>
<protein>
    <recommendedName>
        <fullName evidence="4">DUF805 domain-containing protein</fullName>
    </recommendedName>
</protein>
<feature type="transmembrane region" description="Helical" evidence="1">
    <location>
        <begin position="85"/>
        <end position="104"/>
    </location>
</feature>
<proteinExistence type="predicted"/>
<feature type="transmembrane region" description="Helical" evidence="1">
    <location>
        <begin position="54"/>
        <end position="73"/>
    </location>
</feature>
<dbReference type="Proteomes" id="UP000215377">
    <property type="component" value="Unassembled WGS sequence"/>
</dbReference>
<name>A0A225NTL6_9RHOB</name>
<evidence type="ECO:0000256" key="1">
    <source>
        <dbReference type="SAM" id="Phobius"/>
    </source>
</evidence>
<feature type="transmembrane region" description="Helical" evidence="1">
    <location>
        <begin position="26"/>
        <end position="48"/>
    </location>
</feature>
<dbReference type="PANTHER" id="PTHR34980:SF2">
    <property type="entry name" value="INNER MEMBRANE PROTEIN YHAH-RELATED"/>
    <property type="match status" value="1"/>
</dbReference>
<comment type="caution">
    <text evidence="2">The sequence shown here is derived from an EMBL/GenBank/DDBJ whole genome shotgun (WGS) entry which is preliminary data.</text>
</comment>